<organism evidence="9 10">
    <name type="scientific">Uabimicrobium amorphum</name>
    <dbReference type="NCBI Taxonomy" id="2596890"/>
    <lineage>
        <taxon>Bacteria</taxon>
        <taxon>Pseudomonadati</taxon>
        <taxon>Planctomycetota</taxon>
        <taxon>Candidatus Uabimicrobiia</taxon>
        <taxon>Candidatus Uabimicrobiales</taxon>
        <taxon>Candidatus Uabimicrobiaceae</taxon>
        <taxon>Candidatus Uabimicrobium</taxon>
    </lineage>
</organism>
<dbReference type="PROSITE" id="PS51831">
    <property type="entry name" value="HD"/>
    <property type="match status" value="1"/>
</dbReference>
<dbReference type="NCBIfam" id="TIGR03319">
    <property type="entry name" value="RNase_Y"/>
    <property type="match status" value="1"/>
</dbReference>
<dbReference type="SMART" id="SM00471">
    <property type="entry name" value="HDc"/>
    <property type="match status" value="1"/>
</dbReference>
<keyword evidence="1 5" id="KW-0540">Nuclease</keyword>
<dbReference type="PROSITE" id="PS50084">
    <property type="entry name" value="KH_TYPE_1"/>
    <property type="match status" value="1"/>
</dbReference>
<feature type="transmembrane region" description="Helical" evidence="5">
    <location>
        <begin position="7"/>
        <end position="27"/>
    </location>
</feature>
<dbReference type="GO" id="GO:0003723">
    <property type="term" value="F:RNA binding"/>
    <property type="evidence" value="ECO:0007669"/>
    <property type="project" value="UniProtKB-UniRule"/>
</dbReference>
<dbReference type="PANTHER" id="PTHR12826:SF15">
    <property type="entry name" value="RIBONUCLEASE Y"/>
    <property type="match status" value="1"/>
</dbReference>
<dbReference type="GO" id="GO:0016787">
    <property type="term" value="F:hydrolase activity"/>
    <property type="evidence" value="ECO:0007669"/>
    <property type="project" value="UniProtKB-KW"/>
</dbReference>
<dbReference type="CDD" id="cd22431">
    <property type="entry name" value="KH-I_RNaseY"/>
    <property type="match status" value="1"/>
</dbReference>
<dbReference type="InterPro" id="IPR003607">
    <property type="entry name" value="HD/PDEase_dom"/>
</dbReference>
<dbReference type="InterPro" id="IPR022711">
    <property type="entry name" value="RNase_Y_N"/>
</dbReference>
<dbReference type="RefSeq" id="WP_151971731.1">
    <property type="nucleotide sequence ID" value="NZ_AP019860.1"/>
</dbReference>
<gene>
    <name evidence="5" type="primary">rny</name>
    <name evidence="9" type="ORF">UABAM_06141</name>
</gene>
<dbReference type="InterPro" id="IPR004088">
    <property type="entry name" value="KH_dom_type_1"/>
</dbReference>
<evidence type="ECO:0000313" key="9">
    <source>
        <dbReference type="EMBL" id="BBM87726.1"/>
    </source>
</evidence>
<dbReference type="InterPro" id="IPR036612">
    <property type="entry name" value="KH_dom_type_1_sf"/>
</dbReference>
<dbReference type="Pfam" id="PF00013">
    <property type="entry name" value="KH_1"/>
    <property type="match status" value="1"/>
</dbReference>
<name>A0A5S9F6B8_UABAM</name>
<dbReference type="NCBIfam" id="TIGR00277">
    <property type="entry name" value="HDIG"/>
    <property type="match status" value="1"/>
</dbReference>
<dbReference type="SUPFAM" id="SSF109604">
    <property type="entry name" value="HD-domain/PDEase-like"/>
    <property type="match status" value="1"/>
</dbReference>
<dbReference type="PANTHER" id="PTHR12826">
    <property type="entry name" value="RIBONUCLEASE Y"/>
    <property type="match status" value="1"/>
</dbReference>
<keyword evidence="10" id="KW-1185">Reference proteome</keyword>
<keyword evidence="3 5" id="KW-0378">Hydrolase</keyword>
<keyword evidence="2 5" id="KW-0255">Endonuclease</keyword>
<dbReference type="KEGG" id="uam:UABAM_06141"/>
<evidence type="ECO:0000256" key="5">
    <source>
        <dbReference type="HAMAP-Rule" id="MF_00335"/>
    </source>
</evidence>
<dbReference type="HAMAP" id="MF_00335">
    <property type="entry name" value="RNase_Y"/>
    <property type="match status" value="1"/>
</dbReference>
<reference evidence="9 10" key="1">
    <citation type="submission" date="2019-08" db="EMBL/GenBank/DDBJ databases">
        <title>Complete genome sequence of Candidatus Uab amorphum.</title>
        <authorList>
            <person name="Shiratori T."/>
            <person name="Suzuki S."/>
            <person name="Kakizawa Y."/>
            <person name="Ishida K."/>
        </authorList>
    </citation>
    <scope>NUCLEOTIDE SEQUENCE [LARGE SCALE GENOMIC DNA]</scope>
    <source>
        <strain evidence="9 10">SRT547</strain>
    </source>
</reference>
<sequence length="514" mass="58308">MDILINIAISLAGVILGFVLHEIYFRFSESTGKSNSQKIIEEAQKEAGHLLQKAEKQIQEEFSYKKDMYEKEVLAIKEELTQTDLAVREKKKDLEKRLHFLNEKEGLLISQEKQLIEEKLGVEKKIQNLNNLISKEKKMLQEVASISEEEAKTRLVEKLEKELEFEISDVVQKHISSYKQEINRQARDILLLAMQRCAVEHTAENVITTVELPNEEMKGRIIGREGRNIRTFEKATGVDVIIDDTPNAVVLSAFNPLRREVAKITMEKLILDGRIHPSRIEEVVEQTREEMQKSIIKTGKQVCCDVNVVNINSHLIELIGKMKFHLTMGQSLLQHTLEVVHLAALIAGELNLNLDVAKRCALLHDIGCVVEDNLEGNTAVVGGDTAKKYLESDIVVETILSQDGDPKTLYAVVLQIVHSIIFSRPEGRKDSLEKHLKRLIHLEKVALSFEDVDKAYAVDSGRELRCVVTADNITEEKAYILAREIANRISSEVVYSGEIKVSLTRETRIVEYSK</sequence>
<dbReference type="Gene3D" id="1.10.3210.10">
    <property type="entry name" value="Hypothetical protein af1432"/>
    <property type="match status" value="1"/>
</dbReference>
<keyword evidence="7" id="KW-0175">Coiled coil</keyword>
<accession>A0A5S9F6B8</accession>
<evidence type="ECO:0000256" key="6">
    <source>
        <dbReference type="NCBIfam" id="TIGR03319"/>
    </source>
</evidence>
<keyword evidence="5" id="KW-0812">Transmembrane</keyword>
<evidence type="ECO:0000256" key="2">
    <source>
        <dbReference type="ARBA" id="ARBA00022759"/>
    </source>
</evidence>
<feature type="domain" description="HD" evidence="8">
    <location>
        <begin position="332"/>
        <end position="423"/>
    </location>
</feature>
<dbReference type="AlphaFoldDB" id="A0A5S9F6B8"/>
<dbReference type="EMBL" id="AP019860">
    <property type="protein sequence ID" value="BBM87726.1"/>
    <property type="molecule type" value="Genomic_DNA"/>
</dbReference>
<dbReference type="Pfam" id="PF01966">
    <property type="entry name" value="HD"/>
    <property type="match status" value="1"/>
</dbReference>
<evidence type="ECO:0000259" key="8">
    <source>
        <dbReference type="PROSITE" id="PS51831"/>
    </source>
</evidence>
<dbReference type="InterPro" id="IPR006674">
    <property type="entry name" value="HD_domain"/>
</dbReference>
<comment type="function">
    <text evidence="5">Endoribonuclease that initiates mRNA decay.</text>
</comment>
<dbReference type="SMART" id="SM00322">
    <property type="entry name" value="KH"/>
    <property type="match status" value="1"/>
</dbReference>
<dbReference type="Gene3D" id="3.30.1370.10">
    <property type="entry name" value="K Homology domain, type 1"/>
    <property type="match status" value="1"/>
</dbReference>
<dbReference type="InterPro" id="IPR017705">
    <property type="entry name" value="Ribonuclease_Y"/>
</dbReference>
<evidence type="ECO:0000256" key="7">
    <source>
        <dbReference type="SAM" id="Coils"/>
    </source>
</evidence>
<dbReference type="SUPFAM" id="SSF54791">
    <property type="entry name" value="Eukaryotic type KH-domain (KH-domain type I)"/>
    <property type="match status" value="1"/>
</dbReference>
<evidence type="ECO:0000256" key="3">
    <source>
        <dbReference type="ARBA" id="ARBA00022801"/>
    </source>
</evidence>
<evidence type="ECO:0000256" key="4">
    <source>
        <dbReference type="ARBA" id="ARBA00022884"/>
    </source>
</evidence>
<evidence type="ECO:0000256" key="1">
    <source>
        <dbReference type="ARBA" id="ARBA00022722"/>
    </source>
</evidence>
<dbReference type="Pfam" id="PF12072">
    <property type="entry name" value="RNase_Y_N"/>
    <property type="match status" value="1"/>
</dbReference>
<keyword evidence="4 5" id="KW-0694">RNA-binding</keyword>
<protein>
    <recommendedName>
        <fullName evidence="5 6">Ribonuclease Y</fullName>
        <shortName evidence="5">RNase Y</shortName>
        <ecNumber evidence="5 6">3.1.-.-</ecNumber>
    </recommendedName>
</protein>
<keyword evidence="5" id="KW-0472">Membrane</keyword>
<dbReference type="GO" id="GO:0004521">
    <property type="term" value="F:RNA endonuclease activity"/>
    <property type="evidence" value="ECO:0007669"/>
    <property type="project" value="UniProtKB-UniRule"/>
</dbReference>
<keyword evidence="5" id="KW-1133">Transmembrane helix</keyword>
<dbReference type="EC" id="3.1.-.-" evidence="5 6"/>
<comment type="subcellular location">
    <subcellularLocation>
        <location evidence="5">Cell membrane</location>
        <topology evidence="5">Single-pass membrane protein</topology>
    </subcellularLocation>
</comment>
<comment type="similarity">
    <text evidence="5">Belongs to the RNase Y family.</text>
</comment>
<dbReference type="Proteomes" id="UP000326354">
    <property type="component" value="Chromosome"/>
</dbReference>
<dbReference type="CDD" id="cd00077">
    <property type="entry name" value="HDc"/>
    <property type="match status" value="1"/>
</dbReference>
<proteinExistence type="inferred from homology"/>
<dbReference type="InterPro" id="IPR004087">
    <property type="entry name" value="KH_dom"/>
</dbReference>
<evidence type="ECO:0000313" key="10">
    <source>
        <dbReference type="Proteomes" id="UP000326354"/>
    </source>
</evidence>
<feature type="coiled-coil region" evidence="7">
    <location>
        <begin position="40"/>
        <end position="132"/>
    </location>
</feature>
<dbReference type="OrthoDB" id="9803205at2"/>
<dbReference type="GO" id="GO:0006402">
    <property type="term" value="P:mRNA catabolic process"/>
    <property type="evidence" value="ECO:0007669"/>
    <property type="project" value="UniProtKB-UniRule"/>
</dbReference>
<dbReference type="GO" id="GO:0005886">
    <property type="term" value="C:plasma membrane"/>
    <property type="evidence" value="ECO:0007669"/>
    <property type="project" value="UniProtKB-SubCell"/>
</dbReference>
<keyword evidence="5" id="KW-1003">Cell membrane</keyword>
<dbReference type="InterPro" id="IPR006675">
    <property type="entry name" value="HDIG_dom"/>
</dbReference>